<dbReference type="EMBL" id="FXYD01000001">
    <property type="protein sequence ID" value="SMX31572.1"/>
    <property type="molecule type" value="Genomic_DNA"/>
</dbReference>
<proteinExistence type="predicted"/>
<sequence length="67" mass="7453">MLGWLTIGGLVLVLGILADDWYANRHVRPLSHMKPDPKTIKGYTGMEELDITHANQKIVRKGSKNGP</sequence>
<gene>
    <name evidence="1" type="ORF">OCA8868_00429</name>
</gene>
<dbReference type="AlphaFoldDB" id="A0A238JNW5"/>
<dbReference type="Proteomes" id="UP000203464">
    <property type="component" value="Unassembled WGS sequence"/>
</dbReference>
<evidence type="ECO:0000313" key="2">
    <source>
        <dbReference type="Proteomes" id="UP000203464"/>
    </source>
</evidence>
<keyword evidence="2" id="KW-1185">Reference proteome</keyword>
<evidence type="ECO:0000313" key="1">
    <source>
        <dbReference type="EMBL" id="SMX31572.1"/>
    </source>
</evidence>
<dbReference type="OrthoDB" id="7868018at2"/>
<organism evidence="1 2">
    <name type="scientific">Octadecabacter ascidiaceicola</name>
    <dbReference type="NCBI Taxonomy" id="1655543"/>
    <lineage>
        <taxon>Bacteria</taxon>
        <taxon>Pseudomonadati</taxon>
        <taxon>Pseudomonadota</taxon>
        <taxon>Alphaproteobacteria</taxon>
        <taxon>Rhodobacterales</taxon>
        <taxon>Roseobacteraceae</taxon>
        <taxon>Octadecabacter</taxon>
    </lineage>
</organism>
<dbReference type="RefSeq" id="WP_093994894.1">
    <property type="nucleotide sequence ID" value="NZ_FXYD01000001.1"/>
</dbReference>
<name>A0A238JNW5_9RHOB</name>
<protein>
    <submittedName>
        <fullName evidence="1">Uncharacterized protein</fullName>
    </submittedName>
</protein>
<accession>A0A238JNW5</accession>
<reference evidence="2" key="1">
    <citation type="submission" date="2017-05" db="EMBL/GenBank/DDBJ databases">
        <authorList>
            <person name="Rodrigo-Torres L."/>
            <person name="Arahal R. D."/>
            <person name="Lucena T."/>
        </authorList>
    </citation>
    <scope>NUCLEOTIDE SEQUENCE [LARGE SCALE GENOMIC DNA]</scope>
    <source>
        <strain evidence="2">CECT 8868</strain>
    </source>
</reference>